<feature type="transmembrane region" description="Helical" evidence="6">
    <location>
        <begin position="222"/>
        <end position="243"/>
    </location>
</feature>
<dbReference type="OrthoDB" id="294730at2759"/>
<evidence type="ECO:0000256" key="6">
    <source>
        <dbReference type="SAM" id="Phobius"/>
    </source>
</evidence>
<feature type="transmembrane region" description="Helical" evidence="6">
    <location>
        <begin position="403"/>
        <end position="421"/>
    </location>
</feature>
<evidence type="ECO:0000256" key="2">
    <source>
        <dbReference type="ARBA" id="ARBA00022692"/>
    </source>
</evidence>
<evidence type="ECO:0000256" key="4">
    <source>
        <dbReference type="ARBA" id="ARBA00023136"/>
    </source>
</evidence>
<evidence type="ECO:0000313" key="9">
    <source>
        <dbReference type="Proteomes" id="UP000799291"/>
    </source>
</evidence>
<feature type="transmembrane region" description="Helical" evidence="6">
    <location>
        <begin position="126"/>
        <end position="147"/>
    </location>
</feature>
<dbReference type="EMBL" id="MU005572">
    <property type="protein sequence ID" value="KAF2689786.1"/>
    <property type="molecule type" value="Genomic_DNA"/>
</dbReference>
<reference evidence="8" key="1">
    <citation type="journal article" date="2020" name="Stud. Mycol.">
        <title>101 Dothideomycetes genomes: a test case for predicting lifestyles and emergence of pathogens.</title>
        <authorList>
            <person name="Haridas S."/>
            <person name="Albert R."/>
            <person name="Binder M."/>
            <person name="Bloem J."/>
            <person name="Labutti K."/>
            <person name="Salamov A."/>
            <person name="Andreopoulos B."/>
            <person name="Baker S."/>
            <person name="Barry K."/>
            <person name="Bills G."/>
            <person name="Bluhm B."/>
            <person name="Cannon C."/>
            <person name="Castanera R."/>
            <person name="Culley D."/>
            <person name="Daum C."/>
            <person name="Ezra D."/>
            <person name="Gonzalez J."/>
            <person name="Henrissat B."/>
            <person name="Kuo A."/>
            <person name="Liang C."/>
            <person name="Lipzen A."/>
            <person name="Lutzoni F."/>
            <person name="Magnuson J."/>
            <person name="Mondo S."/>
            <person name="Nolan M."/>
            <person name="Ohm R."/>
            <person name="Pangilinan J."/>
            <person name="Park H.-J."/>
            <person name="Ramirez L."/>
            <person name="Alfaro M."/>
            <person name="Sun H."/>
            <person name="Tritt A."/>
            <person name="Yoshinaga Y."/>
            <person name="Zwiers L.-H."/>
            <person name="Turgeon B."/>
            <person name="Goodwin S."/>
            <person name="Spatafora J."/>
            <person name="Crous P."/>
            <person name="Grigoriev I."/>
        </authorList>
    </citation>
    <scope>NUCLEOTIDE SEQUENCE</scope>
    <source>
        <strain evidence="8">CBS 122367</strain>
    </source>
</reference>
<feature type="region of interest" description="Disordered" evidence="5">
    <location>
        <begin position="323"/>
        <end position="350"/>
    </location>
</feature>
<accession>A0A6G1JH43</accession>
<dbReference type="InterPro" id="IPR013057">
    <property type="entry name" value="AA_transpt_TM"/>
</dbReference>
<sequence>MGAPPSHAHDMTPKRPMLPFAADPTHEPKDPFPGDDGSSKEHYELFDSEFRLGEVSDIQNRSKRPENDLEEPYKRKLTTTQAVIIFITNKVGIGILSLPSALSVLSFFPGILCIVVMVLRGPWMEAVFAVGFLVNMALISVSAVVTISIRLNIVSEHSACTVVFTAAAAIPMWAMCLPHSTRFVSWASWPCAISIVATPREPTEPLNLKAIGNLTFVEATAAFLNTAFTYTGSQAFLTVLVQMENPSRDFPRAVVIERCFTTTIYAIVASVVYVLSGERVASPTVSYSVAFIGLLGTGLIFGLTSARCLHVFFMRHVNVLKRSKSGDSSRSPGRRSSIASDPSRGRRSSLVIPQTSKKTEWISAVTLFWIIVFIIATAIPAFNSLLNISSSLLLSWRSSGKKIATAAFNVFIKVSVLYMMAPGMYESVDALLAVFADPNQTVNGPFTCADNSLS</sequence>
<evidence type="ECO:0000313" key="8">
    <source>
        <dbReference type="EMBL" id="KAF2689786.1"/>
    </source>
</evidence>
<feature type="transmembrane region" description="Helical" evidence="6">
    <location>
        <begin position="255"/>
        <end position="275"/>
    </location>
</feature>
<name>A0A6G1JH43_9PLEO</name>
<keyword evidence="4 6" id="KW-0472">Membrane</keyword>
<comment type="subcellular location">
    <subcellularLocation>
        <location evidence="1">Membrane</location>
    </subcellularLocation>
</comment>
<feature type="domain" description="Amino acid transporter transmembrane" evidence="7">
    <location>
        <begin position="119"/>
        <end position="393"/>
    </location>
</feature>
<feature type="transmembrane region" description="Helical" evidence="6">
    <location>
        <begin position="95"/>
        <end position="120"/>
    </location>
</feature>
<keyword evidence="3 6" id="KW-1133">Transmembrane helix</keyword>
<organism evidence="8 9">
    <name type="scientific">Lentithecium fluviatile CBS 122367</name>
    <dbReference type="NCBI Taxonomy" id="1168545"/>
    <lineage>
        <taxon>Eukaryota</taxon>
        <taxon>Fungi</taxon>
        <taxon>Dikarya</taxon>
        <taxon>Ascomycota</taxon>
        <taxon>Pezizomycotina</taxon>
        <taxon>Dothideomycetes</taxon>
        <taxon>Pleosporomycetidae</taxon>
        <taxon>Pleosporales</taxon>
        <taxon>Massarineae</taxon>
        <taxon>Lentitheciaceae</taxon>
        <taxon>Lentithecium</taxon>
    </lineage>
</organism>
<proteinExistence type="predicted"/>
<keyword evidence="2 6" id="KW-0812">Transmembrane</keyword>
<keyword evidence="9" id="KW-1185">Reference proteome</keyword>
<evidence type="ECO:0000256" key="5">
    <source>
        <dbReference type="SAM" id="MobiDB-lite"/>
    </source>
</evidence>
<gene>
    <name evidence="8" type="ORF">K458DRAFT_462950</name>
</gene>
<evidence type="ECO:0000256" key="3">
    <source>
        <dbReference type="ARBA" id="ARBA00022989"/>
    </source>
</evidence>
<dbReference type="AlphaFoldDB" id="A0A6G1JH43"/>
<feature type="transmembrane region" description="Helical" evidence="6">
    <location>
        <begin position="159"/>
        <end position="180"/>
    </location>
</feature>
<feature type="transmembrane region" description="Helical" evidence="6">
    <location>
        <begin position="287"/>
        <end position="313"/>
    </location>
</feature>
<evidence type="ECO:0000259" key="7">
    <source>
        <dbReference type="Pfam" id="PF01490"/>
    </source>
</evidence>
<dbReference type="Proteomes" id="UP000799291">
    <property type="component" value="Unassembled WGS sequence"/>
</dbReference>
<dbReference type="GO" id="GO:0016020">
    <property type="term" value="C:membrane"/>
    <property type="evidence" value="ECO:0007669"/>
    <property type="project" value="UniProtKB-SubCell"/>
</dbReference>
<feature type="compositionally biased region" description="Low complexity" evidence="5">
    <location>
        <begin position="326"/>
        <end position="337"/>
    </location>
</feature>
<dbReference type="Pfam" id="PF01490">
    <property type="entry name" value="Aa_trans"/>
    <property type="match status" value="1"/>
</dbReference>
<protein>
    <recommendedName>
        <fullName evidence="7">Amino acid transporter transmembrane domain-containing protein</fullName>
    </recommendedName>
</protein>
<feature type="transmembrane region" description="Helical" evidence="6">
    <location>
        <begin position="361"/>
        <end position="383"/>
    </location>
</feature>
<evidence type="ECO:0000256" key="1">
    <source>
        <dbReference type="ARBA" id="ARBA00004370"/>
    </source>
</evidence>
<feature type="region of interest" description="Disordered" evidence="5">
    <location>
        <begin position="1"/>
        <end position="41"/>
    </location>
</feature>
<feature type="compositionally biased region" description="Basic and acidic residues" evidence="5">
    <location>
        <begin position="24"/>
        <end position="41"/>
    </location>
</feature>